<dbReference type="EMBL" id="JRKI01000028">
    <property type="protein sequence ID" value="KIZ16408.1"/>
    <property type="molecule type" value="Genomic_DNA"/>
</dbReference>
<proteinExistence type="predicted"/>
<accession>A0A0D7CJN1</accession>
<keyword evidence="3" id="KW-1185">Reference proteome</keyword>
<dbReference type="Proteomes" id="UP000032458">
    <property type="component" value="Unassembled WGS sequence"/>
</dbReference>
<feature type="transmembrane region" description="Helical" evidence="1">
    <location>
        <begin position="129"/>
        <end position="148"/>
    </location>
</feature>
<dbReference type="RefSeq" id="WP_030068138.1">
    <property type="nucleotide sequence ID" value="NZ_JRKI01000028.1"/>
</dbReference>
<keyword evidence="1" id="KW-0812">Transmembrane</keyword>
<dbReference type="PATRIC" id="fig|1240678.4.peg.4312"/>
<name>A0A0D7CJN1_9ACTN</name>
<feature type="transmembrane region" description="Helical" evidence="1">
    <location>
        <begin position="34"/>
        <end position="53"/>
    </location>
</feature>
<evidence type="ECO:0000313" key="2">
    <source>
        <dbReference type="EMBL" id="KIZ16408.1"/>
    </source>
</evidence>
<reference evidence="2 3" key="1">
    <citation type="submission" date="2014-09" db="EMBL/GenBank/DDBJ databases">
        <title>Draft genome sequence of Streptomyces natalensis ATCC 27448, producer of the antifungal pimaricin.</title>
        <authorList>
            <person name="Mendes M.V."/>
            <person name="Beites T."/>
            <person name="Pires S."/>
            <person name="Santos C.L."/>
            <person name="Moradas-Ferreira P."/>
        </authorList>
    </citation>
    <scope>NUCLEOTIDE SEQUENCE [LARGE SCALE GENOMIC DNA]</scope>
    <source>
        <strain evidence="2 3">ATCC 27448</strain>
    </source>
</reference>
<keyword evidence="1" id="KW-0472">Membrane</keyword>
<feature type="transmembrane region" description="Helical" evidence="1">
    <location>
        <begin position="59"/>
        <end position="78"/>
    </location>
</feature>
<evidence type="ECO:0000256" key="1">
    <source>
        <dbReference type="SAM" id="Phobius"/>
    </source>
</evidence>
<evidence type="ECO:0000313" key="3">
    <source>
        <dbReference type="Proteomes" id="UP000032458"/>
    </source>
</evidence>
<feature type="transmembrane region" description="Helical" evidence="1">
    <location>
        <begin position="99"/>
        <end position="123"/>
    </location>
</feature>
<sequence length="174" mass="18400">MASQPTPQEAAEALRNIDQRAEQARGSLRNAPRWLDWLAGAVIFLYCTSIDFFPGSAVWRSWIFAALAVGYAIALRTRRGSALLGQSARIHRQAVSPRFVLIARLTLAAVVAASVVAVALLGSAHTSMYVPYLSTILGAVLATALIGFGTRLRAGLATLAGSGHRMGGLPDGRS</sequence>
<dbReference type="AlphaFoldDB" id="A0A0D7CJN1"/>
<organism evidence="2 3">
    <name type="scientific">Streptomyces natalensis ATCC 27448</name>
    <dbReference type="NCBI Taxonomy" id="1240678"/>
    <lineage>
        <taxon>Bacteria</taxon>
        <taxon>Bacillati</taxon>
        <taxon>Actinomycetota</taxon>
        <taxon>Actinomycetes</taxon>
        <taxon>Kitasatosporales</taxon>
        <taxon>Streptomycetaceae</taxon>
        <taxon>Streptomyces</taxon>
    </lineage>
</organism>
<protein>
    <submittedName>
        <fullName evidence="2">Uncharacterized protein</fullName>
    </submittedName>
</protein>
<keyword evidence="1" id="KW-1133">Transmembrane helix</keyword>
<gene>
    <name evidence="2" type="ORF">SNA_20410</name>
</gene>
<comment type="caution">
    <text evidence="2">The sequence shown here is derived from an EMBL/GenBank/DDBJ whole genome shotgun (WGS) entry which is preliminary data.</text>
</comment>